<keyword evidence="10" id="KW-1185">Reference proteome</keyword>
<evidence type="ECO:0000259" key="8">
    <source>
        <dbReference type="Pfam" id="PF00294"/>
    </source>
</evidence>
<comment type="similarity">
    <text evidence="1 7">Belongs to the carbohydrate kinase PfkB family.</text>
</comment>
<dbReference type="GO" id="GO:0008443">
    <property type="term" value="F:phosphofructokinase activity"/>
    <property type="evidence" value="ECO:0007669"/>
    <property type="project" value="TreeGrafter"/>
</dbReference>
<keyword evidence="4 7" id="KW-0418">Kinase</keyword>
<dbReference type="Proteomes" id="UP000307000">
    <property type="component" value="Chromosome"/>
</dbReference>
<sequence>MILTLTMNPALDQTVELSSALAPGQVQRAAASRVQAAGKGVNVARAIAQAGQPVLAVLPGAAHDPLVRALEADGLPHRAIPIDQPLRTNITITDPDGTTTKINEPGPALDAPALEQVTEVLCELGASARWVVLAGSLPPGVAPDFYARLCATLRSRLADRAPRIAVDTSGAPLASLFAFDANHLPDLIKPNAEELTELIAQDSALGFEQSPKEAARAAGYLVQRGVGTVLATLGAQGAVLATAEGCWLARHAPVIPRSTVGAGDSALAGYLIAESTGSDPAGSLAHAVAYGSAAVALPGSTIPSPTHLTADAVSVDGPF</sequence>
<dbReference type="InterPro" id="IPR002173">
    <property type="entry name" value="Carboh/pur_kinase_PfkB_CS"/>
</dbReference>
<dbReference type="InterPro" id="IPR002139">
    <property type="entry name" value="Ribo/fructo_kinase"/>
</dbReference>
<evidence type="ECO:0000256" key="1">
    <source>
        <dbReference type="ARBA" id="ARBA00010688"/>
    </source>
</evidence>
<dbReference type="Gene3D" id="3.40.1190.20">
    <property type="match status" value="1"/>
</dbReference>
<name>A0A5B7WRV5_9MICC</name>
<keyword evidence="5" id="KW-0067">ATP-binding</keyword>
<dbReference type="AlphaFoldDB" id="A0A5B7WRV5"/>
<evidence type="ECO:0000256" key="5">
    <source>
        <dbReference type="ARBA" id="ARBA00022840"/>
    </source>
</evidence>
<organism evidence="9 10">
    <name type="scientific">Glutamicibacter creatinolyticus</name>
    <dbReference type="NCBI Taxonomy" id="162496"/>
    <lineage>
        <taxon>Bacteria</taxon>
        <taxon>Bacillati</taxon>
        <taxon>Actinomycetota</taxon>
        <taxon>Actinomycetes</taxon>
        <taxon>Micrococcales</taxon>
        <taxon>Micrococcaceae</taxon>
        <taxon>Glutamicibacter</taxon>
    </lineage>
</organism>
<dbReference type="InterPro" id="IPR017583">
    <property type="entry name" value="Tagatose/fructose_Pkinase"/>
</dbReference>
<dbReference type="GO" id="GO:0005524">
    <property type="term" value="F:ATP binding"/>
    <property type="evidence" value="ECO:0007669"/>
    <property type="project" value="UniProtKB-KW"/>
</dbReference>
<dbReference type="Pfam" id="PF00294">
    <property type="entry name" value="PfkB"/>
    <property type="match status" value="1"/>
</dbReference>
<feature type="domain" description="Carbohydrate kinase PfkB" evidence="8">
    <location>
        <begin position="19"/>
        <end position="306"/>
    </location>
</feature>
<evidence type="ECO:0000256" key="2">
    <source>
        <dbReference type="ARBA" id="ARBA00022679"/>
    </source>
</evidence>
<dbReference type="GO" id="GO:0005829">
    <property type="term" value="C:cytosol"/>
    <property type="evidence" value="ECO:0007669"/>
    <property type="project" value="TreeGrafter"/>
</dbReference>
<evidence type="ECO:0000256" key="3">
    <source>
        <dbReference type="ARBA" id="ARBA00022741"/>
    </source>
</evidence>
<evidence type="ECO:0000256" key="6">
    <source>
        <dbReference type="PIRNR" id="PIRNR000535"/>
    </source>
</evidence>
<dbReference type="PANTHER" id="PTHR46566:SF5">
    <property type="entry name" value="1-PHOSPHOFRUCTOKINASE"/>
    <property type="match status" value="1"/>
</dbReference>
<accession>A0A5B7WRV5</accession>
<dbReference type="InterPro" id="IPR029056">
    <property type="entry name" value="Ribokinase-like"/>
</dbReference>
<protein>
    <submittedName>
        <fullName evidence="9">1-phosphofructokinase</fullName>
    </submittedName>
</protein>
<keyword evidence="2 6" id="KW-0808">Transferase</keyword>
<dbReference type="SUPFAM" id="SSF53613">
    <property type="entry name" value="Ribokinase-like"/>
    <property type="match status" value="1"/>
</dbReference>
<dbReference type="InterPro" id="IPR011611">
    <property type="entry name" value="PfkB_dom"/>
</dbReference>
<dbReference type="EMBL" id="CP034412">
    <property type="protein sequence ID" value="QCY45994.1"/>
    <property type="molecule type" value="Genomic_DNA"/>
</dbReference>
<reference evidence="9 10" key="1">
    <citation type="submission" date="2018-12" db="EMBL/GenBank/DDBJ databases">
        <title>Complete Genome Sequence of Glutamicibacter creatinolyticus strain LGCM259,isolated from an abscess of a 12-year-old mare in Italy.</title>
        <authorList>
            <person name="Santos R.G."/>
            <person name="Silva A.L."/>
            <person name="Seyffert N."/>
            <person name="Castro T.L.P."/>
            <person name="Attili A.R."/>
            <person name="Rifici C."/>
            <person name="Mazzullo G."/>
            <person name="Brenig B."/>
            <person name="Venanzi F."/>
            <person name="Azevedo V."/>
        </authorList>
    </citation>
    <scope>NUCLEOTIDE SEQUENCE [LARGE SCALE GENOMIC DNA]</scope>
    <source>
        <strain evidence="9 10">LGCM 259</strain>
    </source>
</reference>
<evidence type="ECO:0000256" key="7">
    <source>
        <dbReference type="RuleBase" id="RU003704"/>
    </source>
</evidence>
<dbReference type="PROSITE" id="PS00584">
    <property type="entry name" value="PFKB_KINASES_2"/>
    <property type="match status" value="1"/>
</dbReference>
<dbReference type="PRINTS" id="PR00990">
    <property type="entry name" value="RIBOKINASE"/>
</dbReference>
<evidence type="ECO:0000256" key="4">
    <source>
        <dbReference type="ARBA" id="ARBA00022777"/>
    </source>
</evidence>
<evidence type="ECO:0000313" key="9">
    <source>
        <dbReference type="EMBL" id="QCY45994.1"/>
    </source>
</evidence>
<dbReference type="NCBIfam" id="TIGR03168">
    <property type="entry name" value="1-PFK"/>
    <property type="match status" value="1"/>
</dbReference>
<proteinExistence type="inferred from homology"/>
<dbReference type="CDD" id="cd01164">
    <property type="entry name" value="FruK_PfkB_like"/>
    <property type="match status" value="1"/>
</dbReference>
<evidence type="ECO:0000313" key="10">
    <source>
        <dbReference type="Proteomes" id="UP000307000"/>
    </source>
</evidence>
<dbReference type="KEGG" id="gcr:GcLGCM259_0210"/>
<gene>
    <name evidence="9" type="ORF">GcLGCM259_0210</name>
</gene>
<keyword evidence="3" id="KW-0547">Nucleotide-binding</keyword>
<dbReference type="RefSeq" id="WP_138925487.1">
    <property type="nucleotide sequence ID" value="NZ_CP034412.1"/>
</dbReference>
<dbReference type="PIRSF" id="PIRSF000535">
    <property type="entry name" value="1PFK/6PFK/LacC"/>
    <property type="match status" value="1"/>
</dbReference>
<dbReference type="PANTHER" id="PTHR46566">
    <property type="entry name" value="1-PHOSPHOFRUCTOKINASE-RELATED"/>
    <property type="match status" value="1"/>
</dbReference>